<organism evidence="5 6">
    <name type="scientific">Flavobacterium agricola</name>
    <dbReference type="NCBI Taxonomy" id="2870839"/>
    <lineage>
        <taxon>Bacteria</taxon>
        <taxon>Pseudomonadati</taxon>
        <taxon>Bacteroidota</taxon>
        <taxon>Flavobacteriia</taxon>
        <taxon>Flavobacteriales</taxon>
        <taxon>Flavobacteriaceae</taxon>
        <taxon>Flavobacterium</taxon>
    </lineage>
</organism>
<dbReference type="SMART" id="SM00342">
    <property type="entry name" value="HTH_ARAC"/>
    <property type="match status" value="1"/>
</dbReference>
<name>A0ABY6LWR0_9FLAO</name>
<evidence type="ECO:0000313" key="5">
    <source>
        <dbReference type="EMBL" id="UYW00701.1"/>
    </source>
</evidence>
<reference evidence="5" key="1">
    <citation type="submission" date="2021-08" db="EMBL/GenBank/DDBJ databases">
        <title>Flavobacterium sp. strain CC-SYL302.</title>
        <authorList>
            <person name="Lin S.-Y."/>
            <person name="Lee T.-H."/>
            <person name="Young C.-C."/>
        </authorList>
    </citation>
    <scope>NUCLEOTIDE SEQUENCE</scope>
    <source>
        <strain evidence="5">CC-SYL302</strain>
    </source>
</reference>
<keyword evidence="1" id="KW-0805">Transcription regulation</keyword>
<dbReference type="Gene3D" id="1.10.10.60">
    <property type="entry name" value="Homeodomain-like"/>
    <property type="match status" value="1"/>
</dbReference>
<protein>
    <submittedName>
        <fullName evidence="5">Helix-turn-helix domain-containing protein</fullName>
    </submittedName>
</protein>
<feature type="domain" description="HTH araC/xylS-type" evidence="4">
    <location>
        <begin position="68"/>
        <end position="169"/>
    </location>
</feature>
<evidence type="ECO:0000259" key="4">
    <source>
        <dbReference type="PROSITE" id="PS01124"/>
    </source>
</evidence>
<sequence length="180" mass="20920">MVCQRCVLAIEQITTQQKLPVRKIELGEVFFHEPLTANQINLFKNAIEAIGFELLQDQENILVDKIKQNLIQYYAAENDEKFVIGFKEYLEQKIGIEIAKLNEVYFKHKSKTIEQLAIELRIEKVKELLIYNDLSLKEIAFQLNYSSVPYLSKQFKNIVGVPPKVFKTATKNNRKGLDEL</sequence>
<keyword evidence="6" id="KW-1185">Reference proteome</keyword>
<dbReference type="RefSeq" id="WP_264432719.1">
    <property type="nucleotide sequence ID" value="NZ_CP081495.1"/>
</dbReference>
<proteinExistence type="predicted"/>
<keyword evidence="2" id="KW-0238">DNA-binding</keyword>
<dbReference type="Pfam" id="PF12833">
    <property type="entry name" value="HTH_18"/>
    <property type="match status" value="1"/>
</dbReference>
<evidence type="ECO:0000256" key="2">
    <source>
        <dbReference type="ARBA" id="ARBA00023125"/>
    </source>
</evidence>
<dbReference type="SUPFAM" id="SSF46689">
    <property type="entry name" value="Homeodomain-like"/>
    <property type="match status" value="1"/>
</dbReference>
<evidence type="ECO:0000256" key="1">
    <source>
        <dbReference type="ARBA" id="ARBA00023015"/>
    </source>
</evidence>
<dbReference type="InterPro" id="IPR018062">
    <property type="entry name" value="HTH_AraC-typ_CS"/>
</dbReference>
<dbReference type="PANTHER" id="PTHR43280">
    <property type="entry name" value="ARAC-FAMILY TRANSCRIPTIONAL REGULATOR"/>
    <property type="match status" value="1"/>
</dbReference>
<dbReference type="InterPro" id="IPR009057">
    <property type="entry name" value="Homeodomain-like_sf"/>
</dbReference>
<gene>
    <name evidence="5" type="ORF">K5I29_09195</name>
</gene>
<evidence type="ECO:0000256" key="3">
    <source>
        <dbReference type="ARBA" id="ARBA00023163"/>
    </source>
</evidence>
<evidence type="ECO:0000313" key="6">
    <source>
        <dbReference type="Proteomes" id="UP001163328"/>
    </source>
</evidence>
<dbReference type="InterPro" id="IPR018060">
    <property type="entry name" value="HTH_AraC"/>
</dbReference>
<accession>A0ABY6LWR0</accession>
<dbReference type="EMBL" id="CP081495">
    <property type="protein sequence ID" value="UYW00701.1"/>
    <property type="molecule type" value="Genomic_DNA"/>
</dbReference>
<dbReference type="PROSITE" id="PS00041">
    <property type="entry name" value="HTH_ARAC_FAMILY_1"/>
    <property type="match status" value="1"/>
</dbReference>
<keyword evidence="3" id="KW-0804">Transcription</keyword>
<dbReference type="Proteomes" id="UP001163328">
    <property type="component" value="Chromosome"/>
</dbReference>
<dbReference type="PANTHER" id="PTHR43280:SF2">
    <property type="entry name" value="HTH-TYPE TRANSCRIPTIONAL REGULATOR EXSA"/>
    <property type="match status" value="1"/>
</dbReference>
<dbReference type="PROSITE" id="PS01124">
    <property type="entry name" value="HTH_ARAC_FAMILY_2"/>
    <property type="match status" value="1"/>
</dbReference>